<evidence type="ECO:0000313" key="1">
    <source>
        <dbReference type="EMBL" id="KQK26146.1"/>
    </source>
</evidence>
<comment type="caution">
    <text evidence="1">The sequence shown here is derived from an EMBL/GenBank/DDBJ whole genome shotgun (WGS) entry which is preliminary data.</text>
</comment>
<dbReference type="AlphaFoldDB" id="A0A0Q3SLL8"/>
<gene>
    <name evidence="1" type="ORF">AR438_11240</name>
</gene>
<accession>A0A0Q3SLL8</accession>
<evidence type="ECO:0000313" key="2">
    <source>
        <dbReference type="Proteomes" id="UP000051682"/>
    </source>
</evidence>
<sequence>MKYLVSILIIFTMTMRPVLPLINYAVNYDYIVQNLCENKAKPELMCNGKCYVSKELTKTNQEQTTQNGHKISVPSIDVFLVAEDFKFTHSDIDSIHQESISTFCTNPYYSEYHSKIFRPPSV</sequence>
<keyword evidence="2" id="KW-1185">Reference proteome</keyword>
<proteinExistence type="predicted"/>
<protein>
    <submittedName>
        <fullName evidence="1">Uncharacterized protein</fullName>
    </submittedName>
</protein>
<name>A0A0Q3SLL8_9FLAO</name>
<dbReference type="EMBL" id="LLYZ01000005">
    <property type="protein sequence ID" value="KQK26146.1"/>
    <property type="molecule type" value="Genomic_DNA"/>
</dbReference>
<dbReference type="Proteomes" id="UP000051682">
    <property type="component" value="Unassembled WGS sequence"/>
</dbReference>
<organism evidence="1 2">
    <name type="scientific">Chryseobacterium aquaticum</name>
    <dbReference type="NCBI Taxonomy" id="452084"/>
    <lineage>
        <taxon>Bacteria</taxon>
        <taxon>Pseudomonadati</taxon>
        <taxon>Bacteroidota</taxon>
        <taxon>Flavobacteriia</taxon>
        <taxon>Flavobacteriales</taxon>
        <taxon>Weeksellaceae</taxon>
        <taxon>Chryseobacterium group</taxon>
        <taxon>Chryseobacterium</taxon>
    </lineage>
</organism>
<reference evidence="1 2" key="1">
    <citation type="submission" date="2015-10" db="EMBL/GenBank/DDBJ databases">
        <title>Chryseobacterium aquaticum genome.</title>
        <authorList>
            <person name="Newman J.D."/>
            <person name="Ferguson M.B."/>
            <person name="Miller J.R."/>
        </authorList>
    </citation>
    <scope>NUCLEOTIDE SEQUENCE [LARGE SCALE GENOMIC DNA]</scope>
    <source>
        <strain evidence="1 2">KCTC 12483</strain>
    </source>
</reference>
<dbReference type="STRING" id="452084.AR438_11240"/>